<evidence type="ECO:0000256" key="3">
    <source>
        <dbReference type="ARBA" id="ARBA00022729"/>
    </source>
</evidence>
<dbReference type="SUPFAM" id="SSF52058">
    <property type="entry name" value="L domain-like"/>
    <property type="match status" value="1"/>
</dbReference>
<dbReference type="Pfam" id="PF07707">
    <property type="entry name" value="BACK"/>
    <property type="match status" value="1"/>
</dbReference>
<keyword evidence="3" id="KW-0732">Signal</keyword>
<feature type="compositionally biased region" description="Pro residues" evidence="7">
    <location>
        <begin position="870"/>
        <end position="894"/>
    </location>
</feature>
<dbReference type="GO" id="GO:0005930">
    <property type="term" value="C:axoneme"/>
    <property type="evidence" value="ECO:0007669"/>
    <property type="project" value="UniProtKB-SubCell"/>
</dbReference>
<dbReference type="InterPro" id="IPR001611">
    <property type="entry name" value="Leu-rich_rpt"/>
</dbReference>
<accession>A0AAW1P4P4</accession>
<evidence type="ECO:0000256" key="7">
    <source>
        <dbReference type="SAM" id="MobiDB-lite"/>
    </source>
</evidence>
<keyword evidence="4" id="KW-0677">Repeat</keyword>
<name>A0AAW1P4P4_9CHLO</name>
<comment type="caution">
    <text evidence="9">The sequence shown here is derived from an EMBL/GenBank/DDBJ whole genome shotgun (WGS) entry which is preliminary data.</text>
</comment>
<dbReference type="Pfam" id="PF00560">
    <property type="entry name" value="LRR_1"/>
    <property type="match status" value="2"/>
</dbReference>
<dbReference type="PANTHER" id="PTHR45974">
    <property type="entry name" value="RECEPTOR-LIKE PROTEIN 55"/>
    <property type="match status" value="1"/>
</dbReference>
<reference evidence="9 10" key="1">
    <citation type="journal article" date="2024" name="Nat. Commun.">
        <title>Phylogenomics reveals the evolutionary origins of lichenization in chlorophyte algae.</title>
        <authorList>
            <person name="Puginier C."/>
            <person name="Libourel C."/>
            <person name="Otte J."/>
            <person name="Skaloud P."/>
            <person name="Haon M."/>
            <person name="Grisel S."/>
            <person name="Petersen M."/>
            <person name="Berrin J.G."/>
            <person name="Delaux P.M."/>
            <person name="Dal Grande F."/>
            <person name="Keller J."/>
        </authorList>
    </citation>
    <scope>NUCLEOTIDE SEQUENCE [LARGE SCALE GENOMIC DNA]</scope>
    <source>
        <strain evidence="9 10">SAG 2043</strain>
    </source>
</reference>
<keyword evidence="6" id="KW-0325">Glycoprotein</keyword>
<feature type="domain" description="BACK" evidence="8">
    <location>
        <begin position="49"/>
        <end position="160"/>
    </location>
</feature>
<proteinExistence type="predicted"/>
<keyword evidence="10" id="KW-1185">Reference proteome</keyword>
<evidence type="ECO:0000256" key="2">
    <source>
        <dbReference type="ARBA" id="ARBA00004430"/>
    </source>
</evidence>
<evidence type="ECO:0000256" key="4">
    <source>
        <dbReference type="ARBA" id="ARBA00022737"/>
    </source>
</evidence>
<feature type="region of interest" description="Disordered" evidence="7">
    <location>
        <begin position="981"/>
        <end position="1046"/>
    </location>
</feature>
<feature type="region of interest" description="Disordered" evidence="7">
    <location>
        <begin position="863"/>
        <end position="912"/>
    </location>
</feature>
<dbReference type="SMART" id="SM00875">
    <property type="entry name" value="BACK"/>
    <property type="match status" value="1"/>
</dbReference>
<evidence type="ECO:0000259" key="8">
    <source>
        <dbReference type="SMART" id="SM00875"/>
    </source>
</evidence>
<dbReference type="InterPro" id="IPR032675">
    <property type="entry name" value="LRR_dom_sf"/>
</dbReference>
<dbReference type="AlphaFoldDB" id="A0AAW1P4P4"/>
<sequence>MYIKELETEEAESFLLRLLLLAQKYTVDDCVQQCSQALSRPGKLLLSTSAEICQLADQHSCQSEGFDALRKLADECILSNFKDLDAVWEDAPQLEAFLQMPLAVIKMLLNHEEMHVKCKNTVFVAISRWLQHEEGRLSDFGSLCPLLRWSQMSGSFLRVIFNEGPEGIPWLKCCPQVCTEALHFQVEHELVRKELQDADPRLVPRKGAATGIVTTSAHLKVPVSSLAPLDSFDGYIRQDLGAVQQKQFSQVAVKGCGYGWHDFFNIPITPVTPGDSSQKPVTQALMDVGYVQTGFLELEGEVKAAQNITYSFPVPDGASYDLQVILSSVTGDADLYVKPPNNRVAARRSQRGAGKDVATFTQAELNDAPGIYVITVQGFQTDSAFRLELITAKPATPLAAPDKAAIAKVVQSCCSADKSCPMMRTALLDNSPLDLCSAPGNVCDKDGHVKELGLRSENMACSFPAALGELTALTQLDMFFSGVGGRMDTDVAAVVKALPALENLFLAFNTLTGSITCDTTPPGSKLASLDVSSNRLTGSIPACLFASSALQKVMLSTNSLSSELPAIPAGSNLKYLSASNQQSGGFSGSLPNFSNAAALETVHLEYNAFDGTLPNVPPSLVQFCLTQNKLTGPIPASFGALPALSVLALDGNALTGSIPAGVMASPLLSNLDLSSNQLTGTLPTTWDCRGLIQLDLHSNALEGPLPGGVGALPNLTYVALQDNKMSGNLEAFAASLPSPVGGSTTNITYFNVGGNQLSGAVPNALATLAVFDGVPWVYNEGDTTWLAKTFNLSRNAFSGAVPVFAVQALAHDATLVVDLTGNSFACPTTLWIDNSYDGNRLLAAQCSEADGSLAQILSKIQVDPTKGHASPPPPPPTPASPPPLSPTQPAPLPSPAATTAASPPPAAPISTPAPTTAAVAVAASPKAAVVSPALPPALASISYFAASHIRSRQGRAYSPYECEMAPTPKDKNLMAAKALHGLPSPKGSPQIKAYQPPDMDVEAQRAGPGHAYPDEHAGPDDARLFQGEGSYKSFLEAGPSDASKRP</sequence>
<keyword evidence="5" id="KW-0472">Membrane</keyword>
<feature type="compositionally biased region" description="Basic and acidic residues" evidence="7">
    <location>
        <begin position="1012"/>
        <end position="1023"/>
    </location>
</feature>
<evidence type="ECO:0000256" key="6">
    <source>
        <dbReference type="ARBA" id="ARBA00023180"/>
    </source>
</evidence>
<dbReference type="GO" id="GO:0016020">
    <property type="term" value="C:membrane"/>
    <property type="evidence" value="ECO:0007669"/>
    <property type="project" value="UniProtKB-SubCell"/>
</dbReference>
<dbReference type="Gene3D" id="1.25.40.420">
    <property type="match status" value="1"/>
</dbReference>
<organism evidence="9 10">
    <name type="scientific">[Myrmecia] bisecta</name>
    <dbReference type="NCBI Taxonomy" id="41462"/>
    <lineage>
        <taxon>Eukaryota</taxon>
        <taxon>Viridiplantae</taxon>
        <taxon>Chlorophyta</taxon>
        <taxon>core chlorophytes</taxon>
        <taxon>Trebouxiophyceae</taxon>
        <taxon>Trebouxiales</taxon>
        <taxon>Trebouxiaceae</taxon>
        <taxon>Myrmecia</taxon>
    </lineage>
</organism>
<dbReference type="EMBL" id="JALJOR010000018">
    <property type="protein sequence ID" value="KAK9804257.1"/>
    <property type="molecule type" value="Genomic_DNA"/>
</dbReference>
<gene>
    <name evidence="9" type="ORF">WJX72_003608</name>
</gene>
<evidence type="ECO:0000256" key="1">
    <source>
        <dbReference type="ARBA" id="ARBA00004370"/>
    </source>
</evidence>
<evidence type="ECO:0000313" key="9">
    <source>
        <dbReference type="EMBL" id="KAK9804257.1"/>
    </source>
</evidence>
<dbReference type="Gene3D" id="3.80.10.10">
    <property type="entry name" value="Ribonuclease Inhibitor"/>
    <property type="match status" value="2"/>
</dbReference>
<evidence type="ECO:0000313" key="10">
    <source>
        <dbReference type="Proteomes" id="UP001489004"/>
    </source>
</evidence>
<protein>
    <recommendedName>
        <fullName evidence="8">BACK domain-containing protein</fullName>
    </recommendedName>
</protein>
<dbReference type="Proteomes" id="UP001489004">
    <property type="component" value="Unassembled WGS sequence"/>
</dbReference>
<dbReference type="Gene3D" id="2.60.120.380">
    <property type="match status" value="1"/>
</dbReference>
<evidence type="ECO:0000256" key="5">
    <source>
        <dbReference type="ARBA" id="ARBA00023136"/>
    </source>
</evidence>
<comment type="subcellular location">
    <subcellularLocation>
        <location evidence="2">Cytoplasm</location>
        <location evidence="2">Cytoskeleton</location>
        <location evidence="2">Cilium axoneme</location>
    </subcellularLocation>
    <subcellularLocation>
        <location evidence="1">Membrane</location>
    </subcellularLocation>
</comment>
<dbReference type="InterPro" id="IPR011705">
    <property type="entry name" value="BACK"/>
</dbReference>